<keyword evidence="4" id="KW-1185">Reference proteome</keyword>
<organism evidence="3 4">
    <name type="scientific">Durusdinium trenchii</name>
    <dbReference type="NCBI Taxonomy" id="1381693"/>
    <lineage>
        <taxon>Eukaryota</taxon>
        <taxon>Sar</taxon>
        <taxon>Alveolata</taxon>
        <taxon>Dinophyceae</taxon>
        <taxon>Suessiales</taxon>
        <taxon>Symbiodiniaceae</taxon>
        <taxon>Durusdinium</taxon>
    </lineage>
</organism>
<comment type="caution">
    <text evidence="3">The sequence shown here is derived from an EMBL/GenBank/DDBJ whole genome shotgun (WGS) entry which is preliminary data.</text>
</comment>
<evidence type="ECO:0000313" key="4">
    <source>
        <dbReference type="Proteomes" id="UP001642484"/>
    </source>
</evidence>
<dbReference type="InterPro" id="IPR009050">
    <property type="entry name" value="Globin-like_sf"/>
</dbReference>
<keyword evidence="2" id="KW-0812">Transmembrane</keyword>
<dbReference type="SUPFAM" id="SSF46458">
    <property type="entry name" value="Globin-like"/>
    <property type="match status" value="1"/>
</dbReference>
<sequence>MGDAIYGLKIHALVAIKEYGMGRCVCWWKGNEGARYDGNLKENFTTPRAVVSLRFFNCFRLLLEKAEDPNELKIYVETLAFKHLNNEITEQRVDAVLDAFNELMVQNVPNLPPGTAAAWRKLLSYTGSCYKCRKRVKYVGDTYGERLRVIKEDWAAVQKSATDDRNKDETKTNAGDNAGGGENVNADEAKEDDTADAGAETFSFGRMCAFSNEVMGQKTEGWMLELLQVFHILVDMISSPVHLQEECDLLAINLITKSNSIDFDKFKPVMLAALRSLLPKQWSTLHETSWEWLWTTVARNLNESTMKVRAFKPYNIRMFSSLQEEQLDRFRKDIFTEFFARSQASQDLFKQPLGYELVETLDDLSALGLRHVGYGIPIELFGPFVEVCVQENEMPEHMMIEGFRWSIGHAVHFDDSKRLRRALMDAPRAARHGTRDGDRDNYYFGADELFKWLPRRGIRYQPNIADNVLREAPFLAETLLDGLIWRSHKSQDNLRPVIYYLKHLLQDMDETKMLSRALISYIRFDHPQTIMHPILAFSLDMLWDKLALRYFIMDRILTIFNCFIFIIAECPSTAAVVLGLEFLNLAKTR</sequence>
<accession>A0ABP0SE47</accession>
<dbReference type="Proteomes" id="UP001642484">
    <property type="component" value="Unassembled WGS sequence"/>
</dbReference>
<protein>
    <submittedName>
        <fullName evidence="3">Uncharacterized protein</fullName>
    </submittedName>
</protein>
<gene>
    <name evidence="3" type="ORF">CCMP2556_LOCUS51412</name>
</gene>
<feature type="compositionally biased region" description="Basic and acidic residues" evidence="1">
    <location>
        <begin position="161"/>
        <end position="171"/>
    </location>
</feature>
<dbReference type="EMBL" id="CAXAMN010027417">
    <property type="protein sequence ID" value="CAK9110627.1"/>
    <property type="molecule type" value="Genomic_DNA"/>
</dbReference>
<feature type="region of interest" description="Disordered" evidence="1">
    <location>
        <begin position="160"/>
        <end position="192"/>
    </location>
</feature>
<evidence type="ECO:0000256" key="1">
    <source>
        <dbReference type="SAM" id="MobiDB-lite"/>
    </source>
</evidence>
<keyword evidence="2" id="KW-0472">Membrane</keyword>
<evidence type="ECO:0000313" key="3">
    <source>
        <dbReference type="EMBL" id="CAK9110627.1"/>
    </source>
</evidence>
<name>A0ABP0SE47_9DINO</name>
<reference evidence="3 4" key="1">
    <citation type="submission" date="2024-02" db="EMBL/GenBank/DDBJ databases">
        <authorList>
            <person name="Chen Y."/>
            <person name="Shah S."/>
            <person name="Dougan E. K."/>
            <person name="Thang M."/>
            <person name="Chan C."/>
        </authorList>
    </citation>
    <scope>NUCLEOTIDE SEQUENCE [LARGE SCALE GENOMIC DNA]</scope>
</reference>
<keyword evidence="2" id="KW-1133">Transmembrane helix</keyword>
<proteinExistence type="predicted"/>
<feature type="transmembrane region" description="Helical" evidence="2">
    <location>
        <begin position="563"/>
        <end position="583"/>
    </location>
</feature>
<evidence type="ECO:0000256" key="2">
    <source>
        <dbReference type="SAM" id="Phobius"/>
    </source>
</evidence>